<proteinExistence type="predicted"/>
<dbReference type="RefSeq" id="WP_249892301.1">
    <property type="nucleotide sequence ID" value="NZ_CP082904.1"/>
</dbReference>
<evidence type="ECO:0000313" key="1">
    <source>
        <dbReference type="EMBL" id="UQY43634.1"/>
    </source>
</evidence>
<reference evidence="1" key="1">
    <citation type="submission" date="2021-09" db="EMBL/GenBank/DDBJ databases">
        <title>First case of bloodstream infection caused by Mixta hanseatica sp. nov., a member of the Erwiniaceae family.</title>
        <authorList>
            <person name="Both A."/>
            <person name="Huang J."/>
            <person name="Wenzel P."/>
            <person name="Aepfelbacher M."/>
            <person name="Rohde H."/>
            <person name="Christner M."/>
            <person name="Hentschke M."/>
        </authorList>
    </citation>
    <scope>NUCLEOTIDE SEQUENCE</scope>
    <source>
        <strain evidence="1">X22927</strain>
    </source>
</reference>
<sequence length="95" mass="10032">MRELIQPEILAVSGSGFISQIGGLVGDFVGDTVYSFVPALTIKIPFLGDFDIRKSFPKLGSDIGKGIGEQIGNGIEFIGSMIPIFGGLINKIMGN</sequence>
<dbReference type="EMBL" id="CP082904">
    <property type="protein sequence ID" value="UQY43634.1"/>
    <property type="molecule type" value="Genomic_DNA"/>
</dbReference>
<protein>
    <submittedName>
        <fullName evidence="1">Uncharacterized protein</fullName>
    </submittedName>
</protein>
<dbReference type="Proteomes" id="UP001056635">
    <property type="component" value="Chromosome"/>
</dbReference>
<gene>
    <name evidence="1" type="ORF">K6958_17485</name>
</gene>
<accession>A0ABY4R6B7</accession>
<evidence type="ECO:0000313" key="2">
    <source>
        <dbReference type="Proteomes" id="UP001056635"/>
    </source>
</evidence>
<name>A0ABY4R6B7_9GAMM</name>
<keyword evidence="2" id="KW-1185">Reference proteome</keyword>
<organism evidence="1 2">
    <name type="scientific">Mixta hanseatica</name>
    <dbReference type="NCBI Taxonomy" id="2872648"/>
    <lineage>
        <taxon>Bacteria</taxon>
        <taxon>Pseudomonadati</taxon>
        <taxon>Pseudomonadota</taxon>
        <taxon>Gammaproteobacteria</taxon>
        <taxon>Enterobacterales</taxon>
        <taxon>Erwiniaceae</taxon>
        <taxon>Mixta</taxon>
    </lineage>
</organism>